<sequence length="372" mass="43527">MDIQSKDVGYIGNGNRNAGRQNKNQATNVGNGLVQSIEEYDQNVKRIPRTKSTLGKTNVQCYNYNDKGHYARECPKPIVHDSKFFRDQMLLATKDEAGVHLDDEENDFMLDKAYGDNTFKDLNAAVIMMALIQPTDDKSDAKSTYDSKFISEVNASQIDMINGLLSKSNHEQPKPDTNAHYQYLHDFESMITNVQVEAEKQRLMNIELKKKKTLLQRELETCKERVKQFEHKPILDFDYKEAYEVLKNEMNVEKEQFLTENADIREELSKTKDETFKIKRETDLYKQAFKERENKYLEDIVSLEEKLDLMIELCTNNSYAWKKNQISTKLKVHLPDYEETLEDEEESRLKMKDKMIQLDYAKLNALYESFIP</sequence>
<reference evidence="3" key="2">
    <citation type="submission" date="2022-01" db="EMBL/GenBank/DDBJ databases">
        <authorList>
            <person name="Yamashiro T."/>
            <person name="Shiraishi A."/>
            <person name="Satake H."/>
            <person name="Nakayama K."/>
        </authorList>
    </citation>
    <scope>NUCLEOTIDE SEQUENCE</scope>
</reference>
<evidence type="ECO:0000256" key="1">
    <source>
        <dbReference type="SAM" id="Coils"/>
    </source>
</evidence>
<keyword evidence="4" id="KW-1185">Reference proteome</keyword>
<accession>A0ABQ5CXQ7</accession>
<evidence type="ECO:0000313" key="4">
    <source>
        <dbReference type="Proteomes" id="UP001151760"/>
    </source>
</evidence>
<feature type="region of interest" description="Disordered" evidence="2">
    <location>
        <begin position="1"/>
        <end position="26"/>
    </location>
</feature>
<gene>
    <name evidence="3" type="ORF">Tco_0909624</name>
</gene>
<organism evidence="3 4">
    <name type="scientific">Tanacetum coccineum</name>
    <dbReference type="NCBI Taxonomy" id="301880"/>
    <lineage>
        <taxon>Eukaryota</taxon>
        <taxon>Viridiplantae</taxon>
        <taxon>Streptophyta</taxon>
        <taxon>Embryophyta</taxon>
        <taxon>Tracheophyta</taxon>
        <taxon>Spermatophyta</taxon>
        <taxon>Magnoliopsida</taxon>
        <taxon>eudicotyledons</taxon>
        <taxon>Gunneridae</taxon>
        <taxon>Pentapetalae</taxon>
        <taxon>asterids</taxon>
        <taxon>campanulids</taxon>
        <taxon>Asterales</taxon>
        <taxon>Asteraceae</taxon>
        <taxon>Asteroideae</taxon>
        <taxon>Anthemideae</taxon>
        <taxon>Anthemidinae</taxon>
        <taxon>Tanacetum</taxon>
    </lineage>
</organism>
<feature type="coiled-coil region" evidence="1">
    <location>
        <begin position="205"/>
        <end position="306"/>
    </location>
</feature>
<proteinExistence type="predicted"/>
<keyword evidence="1" id="KW-0175">Coiled coil</keyword>
<dbReference type="EMBL" id="BQNB010014535">
    <property type="protein sequence ID" value="GJT29349.1"/>
    <property type="molecule type" value="Genomic_DNA"/>
</dbReference>
<dbReference type="InterPro" id="IPR036875">
    <property type="entry name" value="Znf_CCHC_sf"/>
</dbReference>
<name>A0ABQ5CXQ7_9ASTR</name>
<dbReference type="SUPFAM" id="SSF57756">
    <property type="entry name" value="Retrovirus zinc finger-like domains"/>
    <property type="match status" value="1"/>
</dbReference>
<protein>
    <submittedName>
        <fullName evidence="3">Retrovirus-related pol polyprotein from transposon TNT 1-94</fullName>
    </submittedName>
</protein>
<evidence type="ECO:0000256" key="2">
    <source>
        <dbReference type="SAM" id="MobiDB-lite"/>
    </source>
</evidence>
<comment type="caution">
    <text evidence="3">The sequence shown here is derived from an EMBL/GenBank/DDBJ whole genome shotgun (WGS) entry which is preliminary data.</text>
</comment>
<dbReference type="Proteomes" id="UP001151760">
    <property type="component" value="Unassembled WGS sequence"/>
</dbReference>
<feature type="compositionally biased region" description="Polar residues" evidence="2">
    <location>
        <begin position="14"/>
        <end position="26"/>
    </location>
</feature>
<dbReference type="Gene3D" id="4.10.60.10">
    <property type="entry name" value="Zinc finger, CCHC-type"/>
    <property type="match status" value="1"/>
</dbReference>
<evidence type="ECO:0000313" key="3">
    <source>
        <dbReference type="EMBL" id="GJT29349.1"/>
    </source>
</evidence>
<reference evidence="3" key="1">
    <citation type="journal article" date="2022" name="Int. J. Mol. Sci.">
        <title>Draft Genome of Tanacetum Coccineum: Genomic Comparison of Closely Related Tanacetum-Family Plants.</title>
        <authorList>
            <person name="Yamashiro T."/>
            <person name="Shiraishi A."/>
            <person name="Nakayama K."/>
            <person name="Satake H."/>
        </authorList>
    </citation>
    <scope>NUCLEOTIDE SEQUENCE</scope>
</reference>